<dbReference type="PANTHER" id="PTHR34835:SF71">
    <property type="entry name" value="UBIQUITIN-LIKE PROTEASE FAMILY PROFILE DOMAIN-CONTAINING PROTEIN"/>
    <property type="match status" value="1"/>
</dbReference>
<reference evidence="2" key="1">
    <citation type="journal article" date="2012" name="Nat. Biotechnol.">
        <title>Reference genome sequence of the model plant Setaria.</title>
        <authorList>
            <person name="Bennetzen J.L."/>
            <person name="Schmutz J."/>
            <person name="Wang H."/>
            <person name="Percifield R."/>
            <person name="Hawkins J."/>
            <person name="Pontaroli A.C."/>
            <person name="Estep M."/>
            <person name="Feng L."/>
            <person name="Vaughn J.N."/>
            <person name="Grimwood J."/>
            <person name="Jenkins J."/>
            <person name="Barry K."/>
            <person name="Lindquist E."/>
            <person name="Hellsten U."/>
            <person name="Deshpande S."/>
            <person name="Wang X."/>
            <person name="Wu X."/>
            <person name="Mitros T."/>
            <person name="Triplett J."/>
            <person name="Yang X."/>
            <person name="Ye C.Y."/>
            <person name="Mauro-Herrera M."/>
            <person name="Wang L."/>
            <person name="Li P."/>
            <person name="Sharma M."/>
            <person name="Sharma R."/>
            <person name="Ronald P.C."/>
            <person name="Panaud O."/>
            <person name="Kellogg E.A."/>
            <person name="Brutnell T.P."/>
            <person name="Doust A.N."/>
            <person name="Tuskan G.A."/>
            <person name="Rokhsar D."/>
            <person name="Devos K.M."/>
        </authorList>
    </citation>
    <scope>NUCLEOTIDE SEQUENCE [LARGE SCALE GENOMIC DNA]</scope>
    <source>
        <strain evidence="2">Yugu1</strain>
    </source>
</reference>
<sequence length="865" mass="97113">MSPSYDMKKIQGRLKSFGIRTTQGEWTFDVSAVTGAAHAQPVAGADAQPQPSAPPQQPGGQDANLANNIIKPLTRNGQQLHGETSSARDLPRSDDNDDDDAFMEPPPRQPVAKKQCINATSKVQYRKSYNLLHFEFCVRCAPSTFNSFVDHLTLWQRRRIKDMGFGGLLCVAAERLESRELLKFLFDRLDPKTMVLNVAKDKGIHVTPFMVKQVLDLPEGGEDIVLSTHIQASKALSAFKTLLGLQESHDLHASHLQKTLKDDLELGSGMITDDMAIRFFFIIASNKLLFPSTDNNIRCKDVYLTRDLSCLPALNWCKAVILYLDNLQCQHQIQHMDTPRPKYVTQNVIKKIISADRTKDQQGKATFGLLPLRNIIDTCYHTTENPSSTTPPSIEPLATTRIHSMQAELRGIVHQISAGPRKTQAMQALSSFDAKAKEASRYVTIAQQMLSDAHQSATHILQAILNDEIHGNNSEDHGNQAHASDAAQANDVDMNGHIAQNVGSENVFGGKKHDLNQGIPNGLQQNRTEEHDLPPSEALHDSIAYHNCHLLNTYLILHIQVHTDEMIDHIVPHVRAKGDPVAPSPNGTATNTDDALGPILLQPCTQDEFIHHPAIAPRPQRLTKRLARYVSPFKGDPQRAKAPQLTAHAVRKKFRTDMKCKSDIFIRTGLREFNGSDIEESFLDGEMLSTQFMSYLVAYMSYDECHMADGGGYRVFLSQEHGEYVNIEEDEDFSQWESYQALAVLQRDIGDLDTTKVKLFLLPVMEEHYTIYCINFIHDRIDVIDSSPDDHTDYHQVFDSNVPIIVPCMHTDDNDCGFYAIKSMELWNGDSFHAPILILLFYGIYHPINEIKKLPSGLEAHRRRM</sequence>
<dbReference type="EMBL" id="CM003529">
    <property type="protein sequence ID" value="RCV10985.1"/>
    <property type="molecule type" value="Genomic_DNA"/>
</dbReference>
<name>A0A368PZ13_SETIT</name>
<evidence type="ECO:0000313" key="2">
    <source>
        <dbReference type="EMBL" id="RCV10985.1"/>
    </source>
</evidence>
<organism evidence="2">
    <name type="scientific">Setaria italica</name>
    <name type="common">Foxtail millet</name>
    <name type="synonym">Panicum italicum</name>
    <dbReference type="NCBI Taxonomy" id="4555"/>
    <lineage>
        <taxon>Eukaryota</taxon>
        <taxon>Viridiplantae</taxon>
        <taxon>Streptophyta</taxon>
        <taxon>Embryophyta</taxon>
        <taxon>Tracheophyta</taxon>
        <taxon>Spermatophyta</taxon>
        <taxon>Magnoliopsida</taxon>
        <taxon>Liliopsida</taxon>
        <taxon>Poales</taxon>
        <taxon>Poaceae</taxon>
        <taxon>PACMAD clade</taxon>
        <taxon>Panicoideae</taxon>
        <taxon>Panicodae</taxon>
        <taxon>Paniceae</taxon>
        <taxon>Cenchrinae</taxon>
        <taxon>Setaria</taxon>
    </lineage>
</organism>
<feature type="region of interest" description="Disordered" evidence="1">
    <location>
        <begin position="37"/>
        <end position="113"/>
    </location>
</feature>
<evidence type="ECO:0000256" key="1">
    <source>
        <dbReference type="SAM" id="MobiDB-lite"/>
    </source>
</evidence>
<dbReference type="SUPFAM" id="SSF54001">
    <property type="entry name" value="Cysteine proteinases"/>
    <property type="match status" value="1"/>
</dbReference>
<evidence type="ECO:0008006" key="3">
    <source>
        <dbReference type="Google" id="ProtNLM"/>
    </source>
</evidence>
<feature type="compositionally biased region" description="Polar residues" evidence="1">
    <location>
        <begin position="75"/>
        <end position="87"/>
    </location>
</feature>
<reference evidence="2" key="2">
    <citation type="submission" date="2015-07" db="EMBL/GenBank/DDBJ databases">
        <authorList>
            <person name="Noorani M."/>
        </authorList>
    </citation>
    <scope>NUCLEOTIDE SEQUENCE</scope>
    <source>
        <strain evidence="2">Yugu1</strain>
    </source>
</reference>
<dbReference type="AlphaFoldDB" id="A0A368PZ13"/>
<proteinExistence type="predicted"/>
<dbReference type="Gene3D" id="3.40.395.10">
    <property type="entry name" value="Adenoviral Proteinase, Chain A"/>
    <property type="match status" value="1"/>
</dbReference>
<gene>
    <name evidence="2" type="ORF">SETIT_2G152100v2</name>
</gene>
<dbReference type="OrthoDB" id="653429at2759"/>
<accession>A0A368PZ13</accession>
<protein>
    <recommendedName>
        <fullName evidence="3">Ubiquitin-like protease family profile domain-containing protein</fullName>
    </recommendedName>
</protein>
<dbReference type="InterPro" id="IPR038765">
    <property type="entry name" value="Papain-like_cys_pep_sf"/>
</dbReference>
<dbReference type="PANTHER" id="PTHR34835">
    <property type="entry name" value="OS07G0283600 PROTEIN-RELATED"/>
    <property type="match status" value="1"/>
</dbReference>